<dbReference type="Gene3D" id="3.30.420.10">
    <property type="entry name" value="Ribonuclease H-like superfamily/Ribonuclease H"/>
    <property type="match status" value="2"/>
</dbReference>
<dbReference type="Gene3D" id="3.30.70.270">
    <property type="match status" value="2"/>
</dbReference>
<dbReference type="Pfam" id="PF17921">
    <property type="entry name" value="Integrase_H2C2"/>
    <property type="match status" value="1"/>
</dbReference>
<dbReference type="InterPro" id="IPR005162">
    <property type="entry name" value="Retrotrans_gag_dom"/>
</dbReference>
<gene>
    <name evidence="4" type="ORF">Tco_1079384</name>
</gene>
<keyword evidence="4" id="KW-0808">Transferase</keyword>
<dbReference type="Gene3D" id="1.10.340.70">
    <property type="match status" value="1"/>
</dbReference>
<reference evidence="4" key="1">
    <citation type="journal article" date="2022" name="Int. J. Mol. Sci.">
        <title>Draft Genome of Tanacetum Coccineum: Genomic Comparison of Closely Related Tanacetum-Family Plants.</title>
        <authorList>
            <person name="Yamashiro T."/>
            <person name="Shiraishi A."/>
            <person name="Nakayama K."/>
            <person name="Satake H."/>
        </authorList>
    </citation>
    <scope>NUCLEOTIDE SEQUENCE</scope>
</reference>
<dbReference type="PROSITE" id="PS50879">
    <property type="entry name" value="RNASE_H_1"/>
    <property type="match status" value="1"/>
</dbReference>
<dbReference type="SUPFAM" id="SSF56672">
    <property type="entry name" value="DNA/RNA polymerases"/>
    <property type="match status" value="1"/>
</dbReference>
<dbReference type="PANTHER" id="PTHR48475">
    <property type="entry name" value="RIBONUCLEASE H"/>
    <property type="match status" value="1"/>
</dbReference>
<name>A0ABQ5HT01_9ASTR</name>
<dbReference type="InterPro" id="IPR041577">
    <property type="entry name" value="RT_RNaseH_2"/>
</dbReference>
<protein>
    <submittedName>
        <fullName evidence="4">Reverse transcriptase domain-containing protein</fullName>
    </submittedName>
</protein>
<feature type="region of interest" description="Disordered" evidence="1">
    <location>
        <begin position="274"/>
        <end position="346"/>
    </location>
</feature>
<evidence type="ECO:0000256" key="1">
    <source>
        <dbReference type="SAM" id="MobiDB-lite"/>
    </source>
</evidence>
<evidence type="ECO:0000313" key="4">
    <source>
        <dbReference type="EMBL" id="GJT90539.1"/>
    </source>
</evidence>
<dbReference type="InterPro" id="IPR036397">
    <property type="entry name" value="RNaseH_sf"/>
</dbReference>
<dbReference type="CDD" id="cd01647">
    <property type="entry name" value="RT_LTR"/>
    <property type="match status" value="1"/>
</dbReference>
<sequence>MTSPTRGGGPEGQDDREGTPPLTKEQIEGHISAMKSIIKEHNKRNKANPIRLNFEMEDQDPKEDRIVKGREIDDDDLSKPFKETLKTPFTRRIIEFSGPEYSMPTNIALYDGSTDPADHLNRFVGAANSGEWPMPVWCRMFQQTLDGSARGWFESLPPNSIDEWWRLREAFTTRYSTRKACYKEPHEITKIVRKANETLTAFKERWTVETGFIMGVPEVMKISSFMDSVKSPEIAKRFASSVPKTVDEMMKRLDEFVRAEEAYALAELPPGESRGIHRRLSFPAGSRDVHQRLTFPPARRDDRDGQNNSGKDFRKGDYRNPYKGRDNFNTGRHRDYGAPYPQRERTNRPVSVLSLDSLTKCPKEILATKTQLHLPSPRPVANPLRMGDPDKYCDYHQDKGHHTNDCIQLRKQLEIALESGKLNHLMKDLRQRVERRQNRNPPVQKVINMVSVHSSKKKKRKDREATESWMNTPISFPSIMTDDASDEPLIIEAEVEGYLVRRVYVDEGSSVEVMFEHCFENLPEKVKAGLRETRTDLVGFAGEVSKPLGKIDLEVCFGNEGLSRRTSMKFIIIRAPSPYNVILGRPGLKILHAIPSTIHSMIKFPTPKGIATLIARTITIAECRLREEKQMIREETPQEEEGVDVTEQIIVNPSFPDQMVTIGGRLSKGCKEQLKTLLKGNMEVFAWEPADMTGVPRKVIEHALNVNPSLDPVCQKRRTFSPEKSGAVTKEVTEWIKAGIVRPVKYPTYISNPVLVKKCDGSWRMCIDFKNLNSACPKDYYPLPNIDCKVEAVMGFKYKCFLDAYKGYHQIQMAKEDEEKTAFYTEQGTYCYTKMPFGLKNAGATYQRLVDSTFQSQIGRNLEAYVDDMVIKSKEETSLLADIAETFEGLKTINMKLNPKKCSFGVEEGKFLGYMVTSEGIRANPKKTKAISDLQSPKTLKEMQSLSGKLASLNRFLAKSAERALPFFNTLKNITKENKHEYRWTTEVEEAFQQMKRLIMSLSSLTPPFPEETLYAYLAVSREAVSAVLLTDRNGRQCPVQYVSRTLNEAERNYSPLEKLALSLINMTRRLRRYFEAHPVKVITDQPIKNILSRTEASGKLAKYAVEIGTYKISFIPRNAVKGQVLADFLSDAPDGEREDEYFQSPEVSPGIDDTEAWTLYTDGAASSKGSGAGLVLTGPSGVEYAYALRLTFASTNNEAEYEALLAGLRIARMMNVLRIEVKVDSKLVASQINGMYEASNGSMIKYLAKARKYISEFKTFSIENIPRGNNQKADVLSKLATVPFHNLTKEILVEVLNERSTEVQEVQTIVEEEGDNWMTPIIKYLEEGIVPSDKNEARALRAKIGQYTMESGVLFKKGYLIPMLRCVGPLQANYVIREIHMGSCGMHVGPRAVVRKAIRQGYYWPTMHADAKTEVDKCDSCQIHSPIPRLPKTFMTSIMAPWPFYQWGMDILGPLTPARGGAKFVVVAIDYFTKWVEAKPLVKITGKEIIRFVMDNIICRYGLPRIIVTDNGAQLINDPFKSWCKRFEIQQMNTAVAHPQANGLVERANRSLMEGIKTRLGREKAGWVDELPNVLWAHRTSIKQSNGETPFSLTYGSEAVIPAEIGMPSYRTLMIREEFNEEEQRLNLDLLQERREAAAIREARYKSKMEQYYNKKVRPAGFRPGEFVYRRNEASRVEDQGKLGPKWEGPYRVTEAFENGSYKLQTMEDKVVPRTWHAINLRKCYL</sequence>
<reference evidence="4" key="2">
    <citation type="submission" date="2022-01" db="EMBL/GenBank/DDBJ databases">
        <authorList>
            <person name="Yamashiro T."/>
            <person name="Shiraishi A."/>
            <person name="Satake H."/>
            <person name="Nakayama K."/>
        </authorList>
    </citation>
    <scope>NUCLEOTIDE SEQUENCE</scope>
</reference>
<dbReference type="CDD" id="cd09279">
    <property type="entry name" value="RNase_HI_like"/>
    <property type="match status" value="1"/>
</dbReference>
<proteinExistence type="predicted"/>
<dbReference type="Pfam" id="PF13456">
    <property type="entry name" value="RVT_3"/>
    <property type="match status" value="1"/>
</dbReference>
<feature type="region of interest" description="Disordered" evidence="1">
    <location>
        <begin position="1"/>
        <end position="26"/>
    </location>
</feature>
<comment type="caution">
    <text evidence="4">The sequence shown here is derived from an EMBL/GenBank/DDBJ whole genome shotgun (WGS) entry which is preliminary data.</text>
</comment>
<dbReference type="PROSITE" id="PS50994">
    <property type="entry name" value="INTEGRASE"/>
    <property type="match status" value="1"/>
</dbReference>
<dbReference type="InterPro" id="IPR002156">
    <property type="entry name" value="RNaseH_domain"/>
</dbReference>
<organism evidence="4 5">
    <name type="scientific">Tanacetum coccineum</name>
    <dbReference type="NCBI Taxonomy" id="301880"/>
    <lineage>
        <taxon>Eukaryota</taxon>
        <taxon>Viridiplantae</taxon>
        <taxon>Streptophyta</taxon>
        <taxon>Embryophyta</taxon>
        <taxon>Tracheophyta</taxon>
        <taxon>Spermatophyta</taxon>
        <taxon>Magnoliopsida</taxon>
        <taxon>eudicotyledons</taxon>
        <taxon>Gunneridae</taxon>
        <taxon>Pentapetalae</taxon>
        <taxon>asterids</taxon>
        <taxon>campanulids</taxon>
        <taxon>Asterales</taxon>
        <taxon>Asteraceae</taxon>
        <taxon>Asteroideae</taxon>
        <taxon>Anthemideae</taxon>
        <taxon>Anthemidinae</taxon>
        <taxon>Tanacetum</taxon>
    </lineage>
</organism>
<evidence type="ECO:0000313" key="5">
    <source>
        <dbReference type="Proteomes" id="UP001151760"/>
    </source>
</evidence>
<dbReference type="CDD" id="cd00303">
    <property type="entry name" value="retropepsin_like"/>
    <property type="match status" value="1"/>
</dbReference>
<dbReference type="InterPro" id="IPR012337">
    <property type="entry name" value="RNaseH-like_sf"/>
</dbReference>
<dbReference type="InterPro" id="IPR043128">
    <property type="entry name" value="Rev_trsase/Diguanyl_cyclase"/>
</dbReference>
<keyword evidence="4" id="KW-0548">Nucleotidyltransferase</keyword>
<feature type="compositionally biased region" description="Basic and acidic residues" evidence="1">
    <location>
        <begin position="298"/>
        <end position="346"/>
    </location>
</feature>
<dbReference type="InterPro" id="IPR000477">
    <property type="entry name" value="RT_dom"/>
</dbReference>
<dbReference type="Pfam" id="PF03732">
    <property type="entry name" value="Retrotrans_gag"/>
    <property type="match status" value="1"/>
</dbReference>
<dbReference type="Gene3D" id="3.10.10.10">
    <property type="entry name" value="HIV Type 1 Reverse Transcriptase, subunit A, domain 1"/>
    <property type="match status" value="1"/>
</dbReference>
<dbReference type="Pfam" id="PF00078">
    <property type="entry name" value="RVT_1"/>
    <property type="match status" value="1"/>
</dbReference>
<dbReference type="EMBL" id="BQNB010019931">
    <property type="protein sequence ID" value="GJT90539.1"/>
    <property type="molecule type" value="Genomic_DNA"/>
</dbReference>
<dbReference type="Pfam" id="PF00665">
    <property type="entry name" value="rve"/>
    <property type="match status" value="1"/>
</dbReference>
<dbReference type="InterPro" id="IPR001584">
    <property type="entry name" value="Integrase_cat-core"/>
</dbReference>
<feature type="domain" description="RNase H type-1" evidence="2">
    <location>
        <begin position="1154"/>
        <end position="1283"/>
    </location>
</feature>
<dbReference type="Pfam" id="PF17919">
    <property type="entry name" value="RT_RNaseH_2"/>
    <property type="match status" value="1"/>
</dbReference>
<keyword evidence="5" id="KW-1185">Reference proteome</keyword>
<dbReference type="InterPro" id="IPR043502">
    <property type="entry name" value="DNA/RNA_pol_sf"/>
</dbReference>
<evidence type="ECO:0000259" key="3">
    <source>
        <dbReference type="PROSITE" id="PS50994"/>
    </source>
</evidence>
<feature type="domain" description="Integrase catalytic" evidence="3">
    <location>
        <begin position="1440"/>
        <end position="1599"/>
    </location>
</feature>
<keyword evidence="4" id="KW-0695">RNA-directed DNA polymerase</keyword>
<evidence type="ECO:0000259" key="2">
    <source>
        <dbReference type="PROSITE" id="PS50879"/>
    </source>
</evidence>
<feature type="compositionally biased region" description="Gly residues" evidence="1">
    <location>
        <begin position="1"/>
        <end position="11"/>
    </location>
</feature>
<dbReference type="PANTHER" id="PTHR48475:SF2">
    <property type="entry name" value="RIBONUCLEASE H"/>
    <property type="match status" value="1"/>
</dbReference>
<dbReference type="GO" id="GO:0003964">
    <property type="term" value="F:RNA-directed DNA polymerase activity"/>
    <property type="evidence" value="ECO:0007669"/>
    <property type="project" value="UniProtKB-KW"/>
</dbReference>
<dbReference type="SUPFAM" id="SSF53098">
    <property type="entry name" value="Ribonuclease H-like"/>
    <property type="match status" value="2"/>
</dbReference>
<accession>A0ABQ5HT01</accession>
<dbReference type="Proteomes" id="UP001151760">
    <property type="component" value="Unassembled WGS sequence"/>
</dbReference>
<dbReference type="InterPro" id="IPR041588">
    <property type="entry name" value="Integrase_H2C2"/>
</dbReference>